<evidence type="ECO:0000313" key="1">
    <source>
        <dbReference type="EMBL" id="GGB45782.1"/>
    </source>
</evidence>
<accession>A0A916X1B5</accession>
<organism evidence="1 2">
    <name type="scientific">Gordonia jinhuaensis</name>
    <dbReference type="NCBI Taxonomy" id="1517702"/>
    <lineage>
        <taxon>Bacteria</taxon>
        <taxon>Bacillati</taxon>
        <taxon>Actinomycetota</taxon>
        <taxon>Actinomycetes</taxon>
        <taxon>Mycobacteriales</taxon>
        <taxon>Gordoniaceae</taxon>
        <taxon>Gordonia</taxon>
    </lineage>
</organism>
<protein>
    <submittedName>
        <fullName evidence="1">Uncharacterized protein</fullName>
    </submittedName>
</protein>
<dbReference type="EMBL" id="BMGC01000045">
    <property type="protein sequence ID" value="GGB45782.1"/>
    <property type="molecule type" value="Genomic_DNA"/>
</dbReference>
<gene>
    <name evidence="1" type="ORF">GCM10011489_36450</name>
</gene>
<evidence type="ECO:0000313" key="2">
    <source>
        <dbReference type="Proteomes" id="UP000621454"/>
    </source>
</evidence>
<dbReference type="AlphaFoldDB" id="A0A916X1B5"/>
<reference evidence="1" key="1">
    <citation type="journal article" date="2014" name="Int. J. Syst. Evol. Microbiol.">
        <title>Complete genome sequence of Corynebacterium casei LMG S-19264T (=DSM 44701T), isolated from a smear-ripened cheese.</title>
        <authorList>
            <consortium name="US DOE Joint Genome Institute (JGI-PGF)"/>
            <person name="Walter F."/>
            <person name="Albersmeier A."/>
            <person name="Kalinowski J."/>
            <person name="Ruckert C."/>
        </authorList>
    </citation>
    <scope>NUCLEOTIDE SEQUENCE</scope>
    <source>
        <strain evidence="1">CGMCC 1.12827</strain>
    </source>
</reference>
<name>A0A916X1B5_9ACTN</name>
<proteinExistence type="predicted"/>
<sequence length="156" mass="16767">MYLANLHDALRCMGHLELWADSLPLGRELYGKYLRTRGPARPDTVDAAKRYAWALVCADSLDPAVAIYLTTADALWPSTASDGSANDSPDQLPEATRLLGAAVVHHHNGHHDVLDLAAASTSALSHVEELRRVADTLPVDAVVGIDGAVLEPHHTH</sequence>
<comment type="caution">
    <text evidence="1">The sequence shown here is derived from an EMBL/GenBank/DDBJ whole genome shotgun (WGS) entry which is preliminary data.</text>
</comment>
<keyword evidence="2" id="KW-1185">Reference proteome</keyword>
<dbReference type="Proteomes" id="UP000621454">
    <property type="component" value="Unassembled WGS sequence"/>
</dbReference>
<reference evidence="1" key="2">
    <citation type="submission" date="2020-09" db="EMBL/GenBank/DDBJ databases">
        <authorList>
            <person name="Sun Q."/>
            <person name="Zhou Y."/>
        </authorList>
    </citation>
    <scope>NUCLEOTIDE SEQUENCE</scope>
    <source>
        <strain evidence="1">CGMCC 1.12827</strain>
    </source>
</reference>